<evidence type="ECO:0000256" key="3">
    <source>
        <dbReference type="ARBA" id="ARBA00022448"/>
    </source>
</evidence>
<dbReference type="Pfam" id="PF12693">
    <property type="entry name" value="GspL_C"/>
    <property type="match status" value="1"/>
</dbReference>
<proteinExistence type="inferred from homology"/>
<dbReference type="CDD" id="cd24017">
    <property type="entry name" value="ASKHA_T2SSL_N"/>
    <property type="match status" value="1"/>
</dbReference>
<evidence type="ECO:0000259" key="12">
    <source>
        <dbReference type="Pfam" id="PF12693"/>
    </source>
</evidence>
<evidence type="ECO:0000256" key="5">
    <source>
        <dbReference type="ARBA" id="ARBA00022519"/>
    </source>
</evidence>
<dbReference type="PIRSF" id="PIRSF015761">
    <property type="entry name" value="Protein_L"/>
    <property type="match status" value="1"/>
</dbReference>
<dbReference type="EMBL" id="CP101717">
    <property type="protein sequence ID" value="WLD56646.1"/>
    <property type="molecule type" value="Genomic_DNA"/>
</dbReference>
<dbReference type="InterPro" id="IPR024230">
    <property type="entry name" value="GspL_cyto_dom"/>
</dbReference>
<protein>
    <recommendedName>
        <fullName evidence="10">Type II secretion system protein L</fullName>
        <shortName evidence="10">T2SS protein L</shortName>
    </recommendedName>
</protein>
<dbReference type="RefSeq" id="WP_304993928.1">
    <property type="nucleotide sequence ID" value="NZ_CP101717.1"/>
</dbReference>
<keyword evidence="8" id="KW-1133">Transmembrane helix</keyword>
<dbReference type="InterPro" id="IPR007812">
    <property type="entry name" value="T2SS_protein-GspL"/>
</dbReference>
<organism evidence="13">
    <name type="scientific">Salinispirillum sp. LH 10-3-1</name>
    <dbReference type="NCBI Taxonomy" id="2952525"/>
    <lineage>
        <taxon>Bacteria</taxon>
        <taxon>Pseudomonadati</taxon>
        <taxon>Pseudomonadota</taxon>
        <taxon>Gammaproteobacteria</taxon>
        <taxon>Oceanospirillales</taxon>
        <taxon>Saccharospirillaceae</taxon>
        <taxon>Salinispirillum</taxon>
    </lineage>
</organism>
<dbReference type="GO" id="GO:0015627">
    <property type="term" value="C:type II protein secretion system complex"/>
    <property type="evidence" value="ECO:0007669"/>
    <property type="project" value="InterPro"/>
</dbReference>
<comment type="subcellular location">
    <subcellularLocation>
        <location evidence="1">Cell inner membrane</location>
        <topology evidence="1">Single-pass membrane protein</topology>
    </subcellularLocation>
</comment>
<dbReference type="NCBIfam" id="TIGR01709">
    <property type="entry name" value="typeII_sec_gspL"/>
    <property type="match status" value="1"/>
</dbReference>
<feature type="domain" description="GspL cytoplasmic actin-ATPase-like" evidence="11">
    <location>
        <begin position="15"/>
        <end position="198"/>
    </location>
</feature>
<dbReference type="Gene3D" id="3.30.420.380">
    <property type="match status" value="1"/>
</dbReference>
<reference evidence="13" key="1">
    <citation type="submission" date="2022-07" db="EMBL/GenBank/DDBJ databases">
        <title>Complete genome sequence of Salinispirillum sp. LH10-3-1 capable of multiple carbohydrate inversion isolated from a soda lake.</title>
        <authorList>
            <person name="Liu J."/>
            <person name="Zhai Y."/>
            <person name="Zhang H."/>
            <person name="Yang H."/>
            <person name="Qu J."/>
            <person name="Li J."/>
        </authorList>
    </citation>
    <scope>NUCLEOTIDE SEQUENCE</scope>
    <source>
        <strain evidence="13">LH 10-3-1</strain>
    </source>
</reference>
<feature type="domain" description="GspL periplasmic" evidence="12">
    <location>
        <begin position="268"/>
        <end position="393"/>
    </location>
</feature>
<keyword evidence="4" id="KW-1003">Cell membrane</keyword>
<keyword evidence="7 10" id="KW-0653">Protein transport</keyword>
<evidence type="ECO:0000256" key="2">
    <source>
        <dbReference type="ARBA" id="ARBA00005318"/>
    </source>
</evidence>
<evidence type="ECO:0000256" key="4">
    <source>
        <dbReference type="ARBA" id="ARBA00022475"/>
    </source>
</evidence>
<dbReference type="AlphaFoldDB" id="A0AB38YBA0"/>
<dbReference type="InterPro" id="IPR025691">
    <property type="entry name" value="GspL_pp_dom"/>
</dbReference>
<evidence type="ECO:0000256" key="9">
    <source>
        <dbReference type="ARBA" id="ARBA00023136"/>
    </source>
</evidence>
<evidence type="ECO:0000256" key="6">
    <source>
        <dbReference type="ARBA" id="ARBA00022692"/>
    </source>
</evidence>
<evidence type="ECO:0000313" key="13">
    <source>
        <dbReference type="EMBL" id="WLD56646.1"/>
    </source>
</evidence>
<dbReference type="GO" id="GO:0005886">
    <property type="term" value="C:plasma membrane"/>
    <property type="evidence" value="ECO:0007669"/>
    <property type="project" value="UniProtKB-SubCell"/>
</dbReference>
<gene>
    <name evidence="13" type="primary">gspL</name>
    <name evidence="13" type="ORF">NFC81_07830</name>
</gene>
<dbReference type="GO" id="GO:0015628">
    <property type="term" value="P:protein secretion by the type II secretion system"/>
    <property type="evidence" value="ECO:0007669"/>
    <property type="project" value="InterPro"/>
</dbReference>
<accession>A0AB38YBA0</accession>
<evidence type="ECO:0000259" key="11">
    <source>
        <dbReference type="Pfam" id="PF05134"/>
    </source>
</evidence>
<keyword evidence="3 10" id="KW-0813">Transport</keyword>
<dbReference type="InterPro" id="IPR043129">
    <property type="entry name" value="ATPase_NBD"/>
</dbReference>
<keyword evidence="6" id="KW-0812">Transmembrane</keyword>
<evidence type="ECO:0000256" key="7">
    <source>
        <dbReference type="ARBA" id="ARBA00022927"/>
    </source>
</evidence>
<evidence type="ECO:0000256" key="8">
    <source>
        <dbReference type="ARBA" id="ARBA00022989"/>
    </source>
</evidence>
<comment type="function">
    <text evidence="10">Inner membrane component of the type II secretion system required for the energy-dependent secretion of extracellular factors such as proteases and toxins from the periplasm.</text>
</comment>
<dbReference type="GO" id="GO:0009276">
    <property type="term" value="C:Gram-negative-bacterium-type cell wall"/>
    <property type="evidence" value="ECO:0007669"/>
    <property type="project" value="InterPro"/>
</dbReference>
<name>A0AB38YBA0_9GAMM</name>
<dbReference type="Pfam" id="PF05134">
    <property type="entry name" value="T2SSL"/>
    <property type="match status" value="1"/>
</dbReference>
<evidence type="ECO:0000256" key="1">
    <source>
        <dbReference type="ARBA" id="ARBA00004377"/>
    </source>
</evidence>
<comment type="similarity">
    <text evidence="2 10">Belongs to the GSP L family.</text>
</comment>
<dbReference type="SUPFAM" id="SSF53067">
    <property type="entry name" value="Actin-like ATPase domain"/>
    <property type="match status" value="1"/>
</dbReference>
<sequence length="418" mass="46596">MKSQTVFVYPDSRLEHFQWLLVDQGELQQVWAGDRAQMQHSLQAFTGIGPDCVVVLPVEVALHSLVEVPRKQRRFLSRTLPFILEGQTAQNIEELHIVVGNYQLGDRVSVLAVPHAYLEELLGIFDELPMTPSAVHVDSELLSKSDPNALHISWYDDRLLVSALGRGFSCTRGNLSSWLERVIPDSNVAAAVKMTLGPGREAEGSTLEAELVQSYDDVSAPIKGAPHPLETLALLCLTTGRVTNLLTGPYEPETSFARYRRYVPVGATALVMLLSALVLHTVTETRQMQQRAETTWRFVAELYAQASGDERPFNRVQFRPIVESRLNQAGNVQGEAVFLNFLQLVNQSMQGVEVQLQEIRYAGDRGEIQMQVIAPSTTELETLRRQLENHSVQVSYSAGRVEAGFRGNFQLQWSGGTQ</sequence>
<keyword evidence="9" id="KW-0472">Membrane</keyword>
<evidence type="ECO:0000256" key="10">
    <source>
        <dbReference type="PIRNR" id="PIRNR015761"/>
    </source>
</evidence>
<keyword evidence="5" id="KW-0997">Cell inner membrane</keyword>
<dbReference type="Gene3D" id="3.30.1360.100">
    <property type="entry name" value="General secretion pathway protein M, EpsM"/>
    <property type="match status" value="1"/>
</dbReference>